<evidence type="ECO:0000313" key="2">
    <source>
        <dbReference type="Proteomes" id="UP001056120"/>
    </source>
</evidence>
<reference evidence="2" key="1">
    <citation type="journal article" date="2022" name="Mol. Ecol. Resour.">
        <title>The genomes of chicory, endive, great burdock and yacon provide insights into Asteraceae palaeo-polyploidization history and plant inulin production.</title>
        <authorList>
            <person name="Fan W."/>
            <person name="Wang S."/>
            <person name="Wang H."/>
            <person name="Wang A."/>
            <person name="Jiang F."/>
            <person name="Liu H."/>
            <person name="Zhao H."/>
            <person name="Xu D."/>
            <person name="Zhang Y."/>
        </authorList>
    </citation>
    <scope>NUCLEOTIDE SEQUENCE [LARGE SCALE GENOMIC DNA]</scope>
    <source>
        <strain evidence="2">cv. Yunnan</strain>
    </source>
</reference>
<dbReference type="Proteomes" id="UP001056120">
    <property type="component" value="Linkage Group LG05"/>
</dbReference>
<reference evidence="1 2" key="2">
    <citation type="journal article" date="2022" name="Mol. Ecol. Resour.">
        <title>The genomes of chicory, endive, great burdock and yacon provide insights into Asteraceae paleo-polyploidization history and plant inulin production.</title>
        <authorList>
            <person name="Fan W."/>
            <person name="Wang S."/>
            <person name="Wang H."/>
            <person name="Wang A."/>
            <person name="Jiang F."/>
            <person name="Liu H."/>
            <person name="Zhao H."/>
            <person name="Xu D."/>
            <person name="Zhang Y."/>
        </authorList>
    </citation>
    <scope>NUCLEOTIDE SEQUENCE [LARGE SCALE GENOMIC DNA]</scope>
    <source>
        <strain evidence="2">cv. Yunnan</strain>
        <tissue evidence="1">Leaves</tissue>
    </source>
</reference>
<protein>
    <submittedName>
        <fullName evidence="1">Uncharacterized protein</fullName>
    </submittedName>
</protein>
<comment type="caution">
    <text evidence="1">The sequence shown here is derived from an EMBL/GenBank/DDBJ whole genome shotgun (WGS) entry which is preliminary data.</text>
</comment>
<keyword evidence="2" id="KW-1185">Reference proteome</keyword>
<name>A0ACB9J633_9ASTR</name>
<gene>
    <name evidence="1" type="ORF">L1987_15065</name>
</gene>
<organism evidence="1 2">
    <name type="scientific">Smallanthus sonchifolius</name>
    <dbReference type="NCBI Taxonomy" id="185202"/>
    <lineage>
        <taxon>Eukaryota</taxon>
        <taxon>Viridiplantae</taxon>
        <taxon>Streptophyta</taxon>
        <taxon>Embryophyta</taxon>
        <taxon>Tracheophyta</taxon>
        <taxon>Spermatophyta</taxon>
        <taxon>Magnoliopsida</taxon>
        <taxon>eudicotyledons</taxon>
        <taxon>Gunneridae</taxon>
        <taxon>Pentapetalae</taxon>
        <taxon>asterids</taxon>
        <taxon>campanulids</taxon>
        <taxon>Asterales</taxon>
        <taxon>Asteraceae</taxon>
        <taxon>Asteroideae</taxon>
        <taxon>Heliantheae alliance</taxon>
        <taxon>Millerieae</taxon>
        <taxon>Smallanthus</taxon>
    </lineage>
</organism>
<sequence>MGMWKLLAWCDFMDVCYEQCFLLVEGDAYCQEYLNVKFHPVFIHEFTDSEKSGGARINQMFSVARRNACFYICK</sequence>
<proteinExistence type="predicted"/>
<accession>A0ACB9J633</accession>
<evidence type="ECO:0000313" key="1">
    <source>
        <dbReference type="EMBL" id="KAI3815398.1"/>
    </source>
</evidence>
<dbReference type="EMBL" id="CM042022">
    <property type="protein sequence ID" value="KAI3815398.1"/>
    <property type="molecule type" value="Genomic_DNA"/>
</dbReference>